<keyword evidence="3" id="KW-1185">Reference proteome</keyword>
<feature type="compositionally biased region" description="Basic and acidic residues" evidence="1">
    <location>
        <begin position="122"/>
        <end position="155"/>
    </location>
</feature>
<evidence type="ECO:0000313" key="2">
    <source>
        <dbReference type="EMBL" id="BAS97326.1"/>
    </source>
</evidence>
<sequence>MFRLPNNCSKSRKKLIILFQQIVEGDVHEHGADERQHVHGGVLRPRAAGGVRSDEPDQRDDDAPVQLPGPHRAVAQLPVEEQHDDEQRRDERGGVAEEERRQPRRVPLPHDRLAGAVAGDAVRPEPSRRAQPGHVREARGERGEQQEHLARPLLG</sequence>
<dbReference type="Proteomes" id="UP000059680">
    <property type="component" value="Chromosome 6"/>
</dbReference>
<reference evidence="2 3" key="2">
    <citation type="journal article" date="2013" name="Plant Cell Physiol.">
        <title>Rice Annotation Project Database (RAP-DB): an integrative and interactive database for rice genomics.</title>
        <authorList>
            <person name="Sakai H."/>
            <person name="Lee S.S."/>
            <person name="Tanaka T."/>
            <person name="Numa H."/>
            <person name="Kim J."/>
            <person name="Kawahara Y."/>
            <person name="Wakimoto H."/>
            <person name="Yang C.C."/>
            <person name="Iwamoto M."/>
            <person name="Abe T."/>
            <person name="Yamada Y."/>
            <person name="Muto A."/>
            <person name="Inokuchi H."/>
            <person name="Ikemura T."/>
            <person name="Matsumoto T."/>
            <person name="Sasaki T."/>
            <person name="Itoh T."/>
        </authorList>
    </citation>
    <scope>NUCLEOTIDE SEQUENCE [LARGE SCALE GENOMIC DNA]</scope>
    <source>
        <strain evidence="3">cv. Nipponbare</strain>
    </source>
</reference>
<dbReference type="EMBL" id="AP014962">
    <property type="protein sequence ID" value="BAS97326.1"/>
    <property type="molecule type" value="Genomic_DNA"/>
</dbReference>
<reference evidence="2 3" key="3">
    <citation type="journal article" date="2013" name="Rice">
        <title>Improvement of the Oryza sativa Nipponbare reference genome using next generation sequence and optical map data.</title>
        <authorList>
            <person name="Kawahara Y."/>
            <person name="de la Bastide M."/>
            <person name="Hamilton J.P."/>
            <person name="Kanamori H."/>
            <person name="McCombie W.R."/>
            <person name="Ouyang S."/>
            <person name="Schwartz D.C."/>
            <person name="Tanaka T."/>
            <person name="Wu J."/>
            <person name="Zhou S."/>
            <person name="Childs K.L."/>
            <person name="Davidson R.M."/>
            <person name="Lin H."/>
            <person name="Quesada-Ocampo L."/>
            <person name="Vaillancourt B."/>
            <person name="Sakai H."/>
            <person name="Lee S.S."/>
            <person name="Kim J."/>
            <person name="Numa H."/>
            <person name="Itoh T."/>
            <person name="Buell C.R."/>
            <person name="Matsumoto T."/>
        </authorList>
    </citation>
    <scope>NUCLEOTIDE SEQUENCE [LARGE SCALE GENOMIC DNA]</scope>
    <source>
        <strain evidence="3">cv. Nipponbare</strain>
    </source>
</reference>
<evidence type="ECO:0000313" key="3">
    <source>
        <dbReference type="Proteomes" id="UP000059680"/>
    </source>
</evidence>
<proteinExistence type="predicted"/>
<name>A0A0P0WVQ0_ORYSJ</name>
<protein>
    <submittedName>
        <fullName evidence="2">Os06g0294300 protein</fullName>
    </submittedName>
</protein>
<dbReference type="AlphaFoldDB" id="A0A0P0WVQ0"/>
<organism evidence="2 3">
    <name type="scientific">Oryza sativa subsp. japonica</name>
    <name type="common">Rice</name>
    <dbReference type="NCBI Taxonomy" id="39947"/>
    <lineage>
        <taxon>Eukaryota</taxon>
        <taxon>Viridiplantae</taxon>
        <taxon>Streptophyta</taxon>
        <taxon>Embryophyta</taxon>
        <taxon>Tracheophyta</taxon>
        <taxon>Spermatophyta</taxon>
        <taxon>Magnoliopsida</taxon>
        <taxon>Liliopsida</taxon>
        <taxon>Poales</taxon>
        <taxon>Poaceae</taxon>
        <taxon>BOP clade</taxon>
        <taxon>Oryzoideae</taxon>
        <taxon>Oryzeae</taxon>
        <taxon>Oryzinae</taxon>
        <taxon>Oryza</taxon>
        <taxon>Oryza sativa</taxon>
    </lineage>
</organism>
<reference evidence="3" key="1">
    <citation type="journal article" date="2005" name="Nature">
        <title>The map-based sequence of the rice genome.</title>
        <authorList>
            <consortium name="International rice genome sequencing project (IRGSP)"/>
            <person name="Matsumoto T."/>
            <person name="Wu J."/>
            <person name="Kanamori H."/>
            <person name="Katayose Y."/>
            <person name="Fujisawa M."/>
            <person name="Namiki N."/>
            <person name="Mizuno H."/>
            <person name="Yamamoto K."/>
            <person name="Antonio B.A."/>
            <person name="Baba T."/>
            <person name="Sakata K."/>
            <person name="Nagamura Y."/>
            <person name="Aoki H."/>
            <person name="Arikawa K."/>
            <person name="Arita K."/>
            <person name="Bito T."/>
            <person name="Chiden Y."/>
            <person name="Fujitsuka N."/>
            <person name="Fukunaka R."/>
            <person name="Hamada M."/>
            <person name="Harada C."/>
            <person name="Hayashi A."/>
            <person name="Hijishita S."/>
            <person name="Honda M."/>
            <person name="Hosokawa S."/>
            <person name="Ichikawa Y."/>
            <person name="Idonuma A."/>
            <person name="Iijima M."/>
            <person name="Ikeda M."/>
            <person name="Ikeno M."/>
            <person name="Ito K."/>
            <person name="Ito S."/>
            <person name="Ito T."/>
            <person name="Ito Y."/>
            <person name="Ito Y."/>
            <person name="Iwabuchi A."/>
            <person name="Kamiya K."/>
            <person name="Karasawa W."/>
            <person name="Kurita K."/>
            <person name="Katagiri S."/>
            <person name="Kikuta A."/>
            <person name="Kobayashi H."/>
            <person name="Kobayashi N."/>
            <person name="Machita K."/>
            <person name="Maehara T."/>
            <person name="Masukawa M."/>
            <person name="Mizubayashi T."/>
            <person name="Mukai Y."/>
            <person name="Nagasaki H."/>
            <person name="Nagata Y."/>
            <person name="Naito S."/>
            <person name="Nakashima M."/>
            <person name="Nakama Y."/>
            <person name="Nakamichi Y."/>
            <person name="Nakamura M."/>
            <person name="Meguro A."/>
            <person name="Negishi M."/>
            <person name="Ohta I."/>
            <person name="Ohta T."/>
            <person name="Okamoto M."/>
            <person name="Ono N."/>
            <person name="Saji S."/>
            <person name="Sakaguchi M."/>
            <person name="Sakai K."/>
            <person name="Shibata M."/>
            <person name="Shimokawa T."/>
            <person name="Song J."/>
            <person name="Takazaki Y."/>
            <person name="Terasawa K."/>
            <person name="Tsugane M."/>
            <person name="Tsuji K."/>
            <person name="Ueda S."/>
            <person name="Waki K."/>
            <person name="Yamagata H."/>
            <person name="Yamamoto M."/>
            <person name="Yamamoto S."/>
            <person name="Yamane H."/>
            <person name="Yoshiki S."/>
            <person name="Yoshihara R."/>
            <person name="Yukawa K."/>
            <person name="Zhong H."/>
            <person name="Yano M."/>
            <person name="Yuan Q."/>
            <person name="Ouyang S."/>
            <person name="Liu J."/>
            <person name="Jones K.M."/>
            <person name="Gansberger K."/>
            <person name="Moffat K."/>
            <person name="Hill J."/>
            <person name="Bera J."/>
            <person name="Fadrosh D."/>
            <person name="Jin S."/>
            <person name="Johri S."/>
            <person name="Kim M."/>
            <person name="Overton L."/>
            <person name="Reardon M."/>
            <person name="Tsitrin T."/>
            <person name="Vuong H."/>
            <person name="Weaver B."/>
            <person name="Ciecko A."/>
            <person name="Tallon L."/>
            <person name="Jackson J."/>
            <person name="Pai G."/>
            <person name="Aken S.V."/>
            <person name="Utterback T."/>
            <person name="Reidmuller S."/>
            <person name="Feldblyum T."/>
            <person name="Hsiao J."/>
            <person name="Zismann V."/>
            <person name="Iobst S."/>
            <person name="de Vazeille A.R."/>
            <person name="Buell C.R."/>
            <person name="Ying K."/>
            <person name="Li Y."/>
            <person name="Lu T."/>
            <person name="Huang Y."/>
            <person name="Zhao Q."/>
            <person name="Feng Q."/>
            <person name="Zhang L."/>
            <person name="Zhu J."/>
            <person name="Weng Q."/>
            <person name="Mu J."/>
            <person name="Lu Y."/>
            <person name="Fan D."/>
            <person name="Liu Y."/>
            <person name="Guan J."/>
            <person name="Zhang Y."/>
            <person name="Yu S."/>
            <person name="Liu X."/>
            <person name="Zhang Y."/>
            <person name="Hong G."/>
            <person name="Han B."/>
            <person name="Choisne N."/>
            <person name="Demange N."/>
            <person name="Orjeda G."/>
            <person name="Samain S."/>
            <person name="Cattolico L."/>
            <person name="Pelletier E."/>
            <person name="Couloux A."/>
            <person name="Segurens B."/>
            <person name="Wincker P."/>
            <person name="D'Hont A."/>
            <person name="Scarpelli C."/>
            <person name="Weissenbach J."/>
            <person name="Salanoubat M."/>
            <person name="Quetier F."/>
            <person name="Yu Y."/>
            <person name="Kim H.R."/>
            <person name="Rambo T."/>
            <person name="Currie J."/>
            <person name="Collura K."/>
            <person name="Luo M."/>
            <person name="Yang T."/>
            <person name="Ammiraju J.S.S."/>
            <person name="Engler F."/>
            <person name="Soderlund C."/>
            <person name="Wing R.A."/>
            <person name="Palmer L.E."/>
            <person name="de la Bastide M."/>
            <person name="Spiegel L."/>
            <person name="Nascimento L."/>
            <person name="Zutavern T."/>
            <person name="O'Shaughnessy A."/>
            <person name="Dike S."/>
            <person name="Dedhia N."/>
            <person name="Preston R."/>
            <person name="Balija V."/>
            <person name="McCombie W.R."/>
            <person name="Chow T."/>
            <person name="Chen H."/>
            <person name="Chung M."/>
            <person name="Chen C."/>
            <person name="Shaw J."/>
            <person name="Wu H."/>
            <person name="Hsiao K."/>
            <person name="Chao Y."/>
            <person name="Chu M."/>
            <person name="Cheng C."/>
            <person name="Hour A."/>
            <person name="Lee P."/>
            <person name="Lin S."/>
            <person name="Lin Y."/>
            <person name="Liou J."/>
            <person name="Liu S."/>
            <person name="Hsing Y."/>
            <person name="Raghuvanshi S."/>
            <person name="Mohanty A."/>
            <person name="Bharti A.K."/>
            <person name="Gaur A."/>
            <person name="Gupta V."/>
            <person name="Kumar D."/>
            <person name="Ravi V."/>
            <person name="Vij S."/>
            <person name="Kapur A."/>
            <person name="Khurana P."/>
            <person name="Khurana P."/>
            <person name="Khurana J.P."/>
            <person name="Tyagi A.K."/>
            <person name="Gaikwad K."/>
            <person name="Singh A."/>
            <person name="Dalal V."/>
            <person name="Srivastava S."/>
            <person name="Dixit A."/>
            <person name="Pal A.K."/>
            <person name="Ghazi I.A."/>
            <person name="Yadav M."/>
            <person name="Pandit A."/>
            <person name="Bhargava A."/>
            <person name="Sureshbabu K."/>
            <person name="Batra K."/>
            <person name="Sharma T.R."/>
            <person name="Mohapatra T."/>
            <person name="Singh N.K."/>
            <person name="Messing J."/>
            <person name="Nelson A.B."/>
            <person name="Fuks G."/>
            <person name="Kavchok S."/>
            <person name="Keizer G."/>
            <person name="Linton E."/>
            <person name="Llaca V."/>
            <person name="Song R."/>
            <person name="Tanyolac B."/>
            <person name="Young S."/>
            <person name="Ho-Il K."/>
            <person name="Hahn J.H."/>
            <person name="Sangsakoo G."/>
            <person name="Vanavichit A."/>
            <person name="de Mattos Luiz.A.T."/>
            <person name="Zimmer P.D."/>
            <person name="Malone G."/>
            <person name="Dellagostin O."/>
            <person name="de Oliveira A.C."/>
            <person name="Bevan M."/>
            <person name="Bancroft I."/>
            <person name="Minx P."/>
            <person name="Cordum H."/>
            <person name="Wilson R."/>
            <person name="Cheng Z."/>
            <person name="Jin W."/>
            <person name="Jiang J."/>
            <person name="Leong S.A."/>
            <person name="Iwama H."/>
            <person name="Gojobori T."/>
            <person name="Itoh T."/>
            <person name="Niimura Y."/>
            <person name="Fujii Y."/>
            <person name="Habara T."/>
            <person name="Sakai H."/>
            <person name="Sato Y."/>
            <person name="Wilson G."/>
            <person name="Kumar K."/>
            <person name="McCouch S."/>
            <person name="Juretic N."/>
            <person name="Hoen D."/>
            <person name="Wright S."/>
            <person name="Bruskiewich R."/>
            <person name="Bureau T."/>
            <person name="Miyao A."/>
            <person name="Hirochika H."/>
            <person name="Nishikawa T."/>
            <person name="Kadowaki K."/>
            <person name="Sugiura M."/>
            <person name="Burr B."/>
            <person name="Sasaki T."/>
        </authorList>
    </citation>
    <scope>NUCLEOTIDE SEQUENCE [LARGE SCALE GENOMIC DNA]</scope>
    <source>
        <strain evidence="3">cv. Nipponbare</strain>
    </source>
</reference>
<dbReference type="PaxDb" id="39947-A0A0P0WVQ0"/>
<evidence type="ECO:0000256" key="1">
    <source>
        <dbReference type="SAM" id="MobiDB-lite"/>
    </source>
</evidence>
<feature type="non-terminal residue" evidence="2">
    <location>
        <position position="155"/>
    </location>
</feature>
<accession>A0A0P0WVQ0</accession>
<feature type="region of interest" description="Disordered" evidence="1">
    <location>
        <begin position="31"/>
        <end position="155"/>
    </location>
</feature>
<feature type="compositionally biased region" description="Basic and acidic residues" evidence="1">
    <location>
        <begin position="85"/>
        <end position="101"/>
    </location>
</feature>
<gene>
    <name evidence="2" type="ordered locus">Os06g0294300</name>
    <name evidence="2" type="ORF">OSNPB_060294300</name>
</gene>
<dbReference type="InParanoid" id="A0A0P0WVQ0"/>
<dbReference type="Gramene" id="Os06t0294300-00">
    <property type="protein sequence ID" value="Os06t0294300-00"/>
    <property type="gene ID" value="Os06g0294300"/>
</dbReference>